<dbReference type="AlphaFoldDB" id="A0A2Z6DZ54"/>
<sequence length="533" mass="56402">MSIAATTSPVIQNLRPGNRAAAGEASSGVGQATPENVLSVFAQLLKRTSATPNAENSANSGTHRAEPSGPEGASNPENPDSTQLAQALAQWLATWIAAQHKSTAQQGSTQPSEPDAPATASATLFAASNDSAAKLAAMLSALSAQTEVQGVPLLKQIQQMLEQQNAALAVQDVQPSESNENNAAMAHLRQTLAQLFADDRALRERFLTLLRAHEAAQGWREAAALLENALPGKGAAVLGNVPALPLGLAQWLANLDIDTEPTSTLSSGVAETPLWQRLLREWRQSDGDGAPPTALSALLKPADSPNMRIEKLTAPLMPNDAQPADALETQRTVIEDKLGLEKRLTQASGNADSLARADGRLAENPFATPGASTVPRAAFETIRSPLNQPAQWAMETAERLVWHAGQGVHKVELQLNPPHLGRLEVSLQLNQDHLTAHFVAATQAARDALDQALPRLRELLQQSGIQLGQSSVSSNGADHGGSTPWENPQHARSAWPSESALSTSVLTMQPESSRPPLLSPTVRAGRNAFDAWA</sequence>
<feature type="region of interest" description="Disordered" evidence="4">
    <location>
        <begin position="1"/>
        <end position="31"/>
    </location>
</feature>
<keyword evidence="6" id="KW-0969">Cilium</keyword>
<dbReference type="PANTHER" id="PTHR37533:SF2">
    <property type="entry name" value="FLAGELLAR HOOK-LENGTH CONTROL PROTEIN"/>
    <property type="match status" value="1"/>
</dbReference>
<dbReference type="Gene3D" id="3.30.750.140">
    <property type="match status" value="1"/>
</dbReference>
<evidence type="ECO:0000256" key="1">
    <source>
        <dbReference type="ARBA" id="ARBA00003944"/>
    </source>
</evidence>
<dbReference type="PRINTS" id="PR01007">
    <property type="entry name" value="FLGHOOKFLIK"/>
</dbReference>
<comment type="similarity">
    <text evidence="2">Belongs to the FliK family.</text>
</comment>
<dbReference type="Pfam" id="PF02120">
    <property type="entry name" value="Flg_hook"/>
    <property type="match status" value="1"/>
</dbReference>
<keyword evidence="6" id="KW-0282">Flagellum</keyword>
<dbReference type="InterPro" id="IPR021136">
    <property type="entry name" value="Flagellar_hook_control-like_C"/>
</dbReference>
<evidence type="ECO:0000313" key="6">
    <source>
        <dbReference type="EMBL" id="BBD77763.1"/>
    </source>
</evidence>
<keyword evidence="3" id="KW-1005">Bacterial flagellum biogenesis</keyword>
<evidence type="ECO:0000256" key="2">
    <source>
        <dbReference type="ARBA" id="ARBA00009149"/>
    </source>
</evidence>
<dbReference type="PANTHER" id="PTHR37533">
    <property type="entry name" value="FLAGELLAR HOOK-LENGTH CONTROL PROTEIN"/>
    <property type="match status" value="1"/>
</dbReference>
<reference evidence="6 7" key="1">
    <citation type="submission" date="2018-04" db="EMBL/GenBank/DDBJ databases">
        <title>Complete genome sequence of Hydrogenophilus thermoluteolus TH-1.</title>
        <authorList>
            <person name="Arai H."/>
        </authorList>
    </citation>
    <scope>NUCLEOTIDE SEQUENCE [LARGE SCALE GENOMIC DNA]</scope>
    <source>
        <strain evidence="6 7">TH-1</strain>
    </source>
</reference>
<evidence type="ECO:0000256" key="3">
    <source>
        <dbReference type="ARBA" id="ARBA00022795"/>
    </source>
</evidence>
<feature type="compositionally biased region" description="Polar residues" evidence="4">
    <location>
        <begin position="499"/>
        <end position="512"/>
    </location>
</feature>
<proteinExistence type="inferred from homology"/>
<dbReference type="InterPro" id="IPR001635">
    <property type="entry name" value="Flag_hook_Flik"/>
</dbReference>
<feature type="region of interest" description="Disordered" evidence="4">
    <location>
        <begin position="50"/>
        <end position="83"/>
    </location>
</feature>
<evidence type="ECO:0000259" key="5">
    <source>
        <dbReference type="Pfam" id="PF02120"/>
    </source>
</evidence>
<keyword evidence="7" id="KW-1185">Reference proteome</keyword>
<dbReference type="CDD" id="cd17470">
    <property type="entry name" value="T3SS_Flik_C"/>
    <property type="match status" value="1"/>
</dbReference>
<accession>A0A2Z6DZ54</accession>
<dbReference type="InterPro" id="IPR038610">
    <property type="entry name" value="FliK-like_C_sf"/>
</dbReference>
<feature type="compositionally biased region" description="Polar residues" evidence="4">
    <location>
        <begin position="50"/>
        <end position="62"/>
    </location>
</feature>
<protein>
    <submittedName>
        <fullName evidence="6">Flagellar hook-length control protein FliK</fullName>
    </submittedName>
</protein>
<dbReference type="EMBL" id="AP018558">
    <property type="protein sequence ID" value="BBD77763.1"/>
    <property type="molecule type" value="Genomic_DNA"/>
</dbReference>
<keyword evidence="6" id="KW-0966">Cell projection</keyword>
<feature type="region of interest" description="Disordered" evidence="4">
    <location>
        <begin position="469"/>
        <end position="521"/>
    </location>
</feature>
<evidence type="ECO:0000313" key="7">
    <source>
        <dbReference type="Proteomes" id="UP000262004"/>
    </source>
</evidence>
<feature type="domain" description="Flagellar hook-length control protein-like C-terminal" evidence="5">
    <location>
        <begin position="398"/>
        <end position="479"/>
    </location>
</feature>
<feature type="compositionally biased region" description="Polar residues" evidence="4">
    <location>
        <begin position="1"/>
        <end position="11"/>
    </location>
</feature>
<dbReference type="InterPro" id="IPR052563">
    <property type="entry name" value="FliK"/>
</dbReference>
<organism evidence="6 7">
    <name type="scientific">Hydrogenophilus thermoluteolus</name>
    <name type="common">Pseudomonas hydrogenothermophila</name>
    <dbReference type="NCBI Taxonomy" id="297"/>
    <lineage>
        <taxon>Bacteria</taxon>
        <taxon>Pseudomonadati</taxon>
        <taxon>Pseudomonadota</taxon>
        <taxon>Hydrogenophilia</taxon>
        <taxon>Hydrogenophilales</taxon>
        <taxon>Hydrogenophilaceae</taxon>
        <taxon>Hydrogenophilus</taxon>
    </lineage>
</organism>
<evidence type="ECO:0000256" key="4">
    <source>
        <dbReference type="SAM" id="MobiDB-lite"/>
    </source>
</evidence>
<dbReference type="RefSeq" id="WP_170141312.1">
    <property type="nucleotide sequence ID" value="NZ_AP018558.1"/>
</dbReference>
<dbReference type="GO" id="GO:0044780">
    <property type="term" value="P:bacterial-type flagellum assembly"/>
    <property type="evidence" value="ECO:0007669"/>
    <property type="project" value="InterPro"/>
</dbReference>
<dbReference type="GO" id="GO:0009424">
    <property type="term" value="C:bacterial-type flagellum hook"/>
    <property type="evidence" value="ECO:0007669"/>
    <property type="project" value="InterPro"/>
</dbReference>
<gene>
    <name evidence="6" type="primary">fliK</name>
    <name evidence="6" type="ORF">HPTL_1501</name>
</gene>
<name>A0A2Z6DZ54_HYDTE</name>
<dbReference type="KEGG" id="htl:HPTL_1501"/>
<dbReference type="Proteomes" id="UP000262004">
    <property type="component" value="Chromosome"/>
</dbReference>
<comment type="function">
    <text evidence="1">Controls the length of the flagellar hook.</text>
</comment>